<evidence type="ECO:0000256" key="1">
    <source>
        <dbReference type="SAM" id="Phobius"/>
    </source>
</evidence>
<feature type="domain" description="FecR protein" evidence="2">
    <location>
        <begin position="114"/>
        <end position="208"/>
    </location>
</feature>
<comment type="caution">
    <text evidence="4">The sequence shown here is derived from an EMBL/GenBank/DDBJ whole genome shotgun (WGS) entry which is preliminary data.</text>
</comment>
<organism evidence="4 5">
    <name type="scientific">Olivibacter oleidegradans</name>
    <dbReference type="NCBI Taxonomy" id="760123"/>
    <lineage>
        <taxon>Bacteria</taxon>
        <taxon>Pseudomonadati</taxon>
        <taxon>Bacteroidota</taxon>
        <taxon>Sphingobacteriia</taxon>
        <taxon>Sphingobacteriales</taxon>
        <taxon>Sphingobacteriaceae</taxon>
        <taxon>Olivibacter</taxon>
    </lineage>
</organism>
<dbReference type="Proteomes" id="UP001589774">
    <property type="component" value="Unassembled WGS sequence"/>
</dbReference>
<protein>
    <submittedName>
        <fullName evidence="4">FecR family protein</fullName>
    </submittedName>
</protein>
<accession>A0ABV6HCX6</accession>
<dbReference type="InterPro" id="IPR006860">
    <property type="entry name" value="FecR"/>
</dbReference>
<dbReference type="Pfam" id="PF16344">
    <property type="entry name" value="FecR_C"/>
    <property type="match status" value="1"/>
</dbReference>
<sequence length="328" mass="37216">MSNQQVKSLYLKFMKGECTPAEIELLIELLQSVDDVEGLPSLEEVEQTLPQQESLADASSDRIFNAVLFQNSLVTDVERTKKRQTNWLIAAAIISLLILANFVFYLSKPSKIIYQTDFAKKEKYQLPDGTKLLLNANTTIEINETFLTDKEREVWISGEAYFDVAQNKNKPFVVHTNTGMDVYVLGTTFNLKARSTETHLVLNRGSVKVFPEAQQDKAQLLVPGEIAHFHAEEARVVKSVTDTMYFSAWQYNLQSFKNEQLRNVAASMQDIYGYRIDFTEETLKNMHFTGALPTNDINKAIKTLAAALDCTINKENDKIIISTKRLIN</sequence>
<dbReference type="InterPro" id="IPR012373">
    <property type="entry name" value="Ferrdict_sens_TM"/>
</dbReference>
<dbReference type="PANTHER" id="PTHR30273:SF2">
    <property type="entry name" value="PROTEIN FECR"/>
    <property type="match status" value="1"/>
</dbReference>
<keyword evidence="5" id="KW-1185">Reference proteome</keyword>
<evidence type="ECO:0000259" key="3">
    <source>
        <dbReference type="Pfam" id="PF16344"/>
    </source>
</evidence>
<keyword evidence="1" id="KW-0472">Membrane</keyword>
<dbReference type="EMBL" id="JBHLWO010000001">
    <property type="protein sequence ID" value="MFC0316743.1"/>
    <property type="molecule type" value="Genomic_DNA"/>
</dbReference>
<gene>
    <name evidence="4" type="ORF">ACFFI0_00435</name>
</gene>
<dbReference type="InterPro" id="IPR032508">
    <property type="entry name" value="FecR_C"/>
</dbReference>
<name>A0ABV6HCX6_9SPHI</name>
<keyword evidence="1" id="KW-0812">Transmembrane</keyword>
<proteinExistence type="predicted"/>
<dbReference type="RefSeq" id="WP_130858118.1">
    <property type="nucleotide sequence ID" value="NZ_JBHLWO010000001.1"/>
</dbReference>
<dbReference type="Pfam" id="PF04773">
    <property type="entry name" value="FecR"/>
    <property type="match status" value="1"/>
</dbReference>
<dbReference type="PIRSF" id="PIRSF018266">
    <property type="entry name" value="FecR"/>
    <property type="match status" value="1"/>
</dbReference>
<evidence type="ECO:0000259" key="2">
    <source>
        <dbReference type="Pfam" id="PF04773"/>
    </source>
</evidence>
<reference evidence="4 5" key="1">
    <citation type="submission" date="2024-09" db="EMBL/GenBank/DDBJ databases">
        <authorList>
            <person name="Sun Q."/>
            <person name="Mori K."/>
        </authorList>
    </citation>
    <scope>NUCLEOTIDE SEQUENCE [LARGE SCALE GENOMIC DNA]</scope>
    <source>
        <strain evidence="4 5">CCM 7765</strain>
    </source>
</reference>
<dbReference type="Gene3D" id="3.55.50.30">
    <property type="match status" value="1"/>
</dbReference>
<keyword evidence="1" id="KW-1133">Transmembrane helix</keyword>
<dbReference type="PANTHER" id="PTHR30273">
    <property type="entry name" value="PERIPLASMIC SIGNAL SENSOR AND SIGMA FACTOR ACTIVATOR FECR-RELATED"/>
    <property type="match status" value="1"/>
</dbReference>
<evidence type="ECO:0000313" key="4">
    <source>
        <dbReference type="EMBL" id="MFC0316743.1"/>
    </source>
</evidence>
<feature type="transmembrane region" description="Helical" evidence="1">
    <location>
        <begin position="87"/>
        <end position="106"/>
    </location>
</feature>
<evidence type="ECO:0000313" key="5">
    <source>
        <dbReference type="Proteomes" id="UP001589774"/>
    </source>
</evidence>
<dbReference type="Gene3D" id="2.60.120.1440">
    <property type="match status" value="1"/>
</dbReference>
<feature type="domain" description="Protein FecR C-terminal" evidence="3">
    <location>
        <begin position="255"/>
        <end position="321"/>
    </location>
</feature>